<dbReference type="STRING" id="647113.Metok_0430"/>
<name>F8AKS2_METOI</name>
<keyword evidence="5" id="KW-1185">Reference proteome</keyword>
<evidence type="ECO:0000256" key="1">
    <source>
        <dbReference type="ARBA" id="ARBA00022737"/>
    </source>
</evidence>
<gene>
    <name evidence="4" type="ordered locus">Metok_0430</name>
</gene>
<sequence>MKVKEAMNPMVYKISKNESLYKAFKLMKDKGIKRIFVEDNGKSGKIIGVISYRDLVNIIMNKSISELLNINGKIGNIATKEILKINENDDIKDAAKIMVHADITALLVVDNNGACVGVISQTDILRVIVKNNL</sequence>
<dbReference type="SUPFAM" id="SSF54631">
    <property type="entry name" value="CBS-domain pair"/>
    <property type="match status" value="1"/>
</dbReference>
<proteinExistence type="predicted"/>
<dbReference type="HOGENOM" id="CLU_040681_9_3_2"/>
<dbReference type="PROSITE" id="PS51371">
    <property type="entry name" value="CBS"/>
    <property type="match status" value="2"/>
</dbReference>
<evidence type="ECO:0000313" key="5">
    <source>
        <dbReference type="Proteomes" id="UP000009296"/>
    </source>
</evidence>
<dbReference type="InterPro" id="IPR051462">
    <property type="entry name" value="CBS_domain-containing"/>
</dbReference>
<dbReference type="SMART" id="SM00116">
    <property type="entry name" value="CBS"/>
    <property type="match status" value="2"/>
</dbReference>
<dbReference type="EMBL" id="CP002792">
    <property type="protein sequence ID" value="AEH06414.1"/>
    <property type="molecule type" value="Genomic_DNA"/>
</dbReference>
<dbReference type="PANTHER" id="PTHR48108">
    <property type="entry name" value="CBS DOMAIN-CONTAINING PROTEIN CBSX2, CHLOROPLASTIC"/>
    <property type="match status" value="1"/>
</dbReference>
<dbReference type="eggNOG" id="arCOG00606">
    <property type="taxonomic scope" value="Archaea"/>
</dbReference>
<dbReference type="InterPro" id="IPR000644">
    <property type="entry name" value="CBS_dom"/>
</dbReference>
<accession>F8AKS2</accession>
<dbReference type="GeneID" id="10772552"/>
<keyword evidence="2" id="KW-0129">CBS domain</keyword>
<dbReference type="Gene3D" id="3.10.580.10">
    <property type="entry name" value="CBS-domain"/>
    <property type="match status" value="1"/>
</dbReference>
<dbReference type="Pfam" id="PF00571">
    <property type="entry name" value="CBS"/>
    <property type="match status" value="2"/>
</dbReference>
<dbReference type="PANTHER" id="PTHR48108:SF26">
    <property type="entry name" value="CBS DOMAIN-CONTAINING PROTEIN DDB_G0289609"/>
    <property type="match status" value="1"/>
</dbReference>
<dbReference type="AlphaFoldDB" id="F8AKS2"/>
<evidence type="ECO:0000313" key="4">
    <source>
        <dbReference type="EMBL" id="AEH06414.1"/>
    </source>
</evidence>
<feature type="domain" description="CBS" evidence="3">
    <location>
        <begin position="7"/>
        <end position="66"/>
    </location>
</feature>
<organism evidence="4 5">
    <name type="scientific">Methanothermococcus okinawensis (strain DSM 14208 / JCM 11175 / IH1)</name>
    <dbReference type="NCBI Taxonomy" id="647113"/>
    <lineage>
        <taxon>Archaea</taxon>
        <taxon>Methanobacteriati</taxon>
        <taxon>Methanobacteriota</taxon>
        <taxon>Methanomada group</taxon>
        <taxon>Methanococci</taxon>
        <taxon>Methanococcales</taxon>
        <taxon>Methanococcaceae</taxon>
        <taxon>Methanothermococcus</taxon>
    </lineage>
</organism>
<dbReference type="OrthoDB" id="8919at2157"/>
<keyword evidence="1" id="KW-0677">Repeat</keyword>
<dbReference type="KEGG" id="mok:Metok_0430"/>
<dbReference type="Proteomes" id="UP000009296">
    <property type="component" value="Chromosome"/>
</dbReference>
<evidence type="ECO:0000256" key="2">
    <source>
        <dbReference type="PROSITE-ProRule" id="PRU00703"/>
    </source>
</evidence>
<reference evidence="4" key="1">
    <citation type="submission" date="2011-05" db="EMBL/GenBank/DDBJ databases">
        <title>Complete sequence of chromosome of Methanothermococcus okinawensis IH1.</title>
        <authorList>
            <consortium name="US DOE Joint Genome Institute"/>
            <person name="Lucas S."/>
            <person name="Han J."/>
            <person name="Lapidus A."/>
            <person name="Cheng J.-F."/>
            <person name="Goodwin L."/>
            <person name="Pitluck S."/>
            <person name="Peters L."/>
            <person name="Mikhailova N."/>
            <person name="Held B."/>
            <person name="Han C."/>
            <person name="Tapia R."/>
            <person name="Land M."/>
            <person name="Hauser L."/>
            <person name="Kyrpides N."/>
            <person name="Ivanova N."/>
            <person name="Pagani I."/>
            <person name="Sieprawska-Lupa M."/>
            <person name="Takai K."/>
            <person name="Miyazaki J."/>
            <person name="Whitman W."/>
            <person name="Woyke T."/>
        </authorList>
    </citation>
    <scope>NUCLEOTIDE SEQUENCE [LARGE SCALE GENOMIC DNA]</scope>
    <source>
        <strain evidence="4">IH1</strain>
    </source>
</reference>
<feature type="domain" description="CBS" evidence="3">
    <location>
        <begin position="78"/>
        <end position="133"/>
    </location>
</feature>
<protein>
    <submittedName>
        <fullName evidence="4">Signal transduction protein with CBS domains</fullName>
    </submittedName>
</protein>
<dbReference type="RefSeq" id="WP_013866600.1">
    <property type="nucleotide sequence ID" value="NC_015636.1"/>
</dbReference>
<evidence type="ECO:0000259" key="3">
    <source>
        <dbReference type="PROSITE" id="PS51371"/>
    </source>
</evidence>
<dbReference type="CDD" id="cd02205">
    <property type="entry name" value="CBS_pair_SF"/>
    <property type="match status" value="1"/>
</dbReference>
<dbReference type="InterPro" id="IPR046342">
    <property type="entry name" value="CBS_dom_sf"/>
</dbReference>